<organism evidence="3 4">
    <name type="scientific">Archangium gephyra</name>
    <dbReference type="NCBI Taxonomy" id="48"/>
    <lineage>
        <taxon>Bacteria</taxon>
        <taxon>Pseudomonadati</taxon>
        <taxon>Myxococcota</taxon>
        <taxon>Myxococcia</taxon>
        <taxon>Myxococcales</taxon>
        <taxon>Cystobacterineae</taxon>
        <taxon>Archangiaceae</taxon>
        <taxon>Archangium</taxon>
    </lineage>
</organism>
<dbReference type="Proteomes" id="UP000249061">
    <property type="component" value="Unassembled WGS sequence"/>
</dbReference>
<evidence type="ECO:0000259" key="2">
    <source>
        <dbReference type="Pfam" id="PF13476"/>
    </source>
</evidence>
<gene>
    <name evidence="3" type="ORF">DI536_05730</name>
</gene>
<evidence type="ECO:0000259" key="1">
    <source>
        <dbReference type="Pfam" id="PF13304"/>
    </source>
</evidence>
<comment type="caution">
    <text evidence="3">The sequence shown here is derived from an EMBL/GenBank/DDBJ whole genome shotgun (WGS) entry which is preliminary data.</text>
</comment>
<accession>A0A2W5TW86</accession>
<feature type="domain" description="ATPase AAA-type core" evidence="1">
    <location>
        <begin position="252"/>
        <end position="338"/>
    </location>
</feature>
<protein>
    <recommendedName>
        <fullName evidence="5">ATP-binding protein</fullName>
    </recommendedName>
</protein>
<dbReference type="InterPro" id="IPR038729">
    <property type="entry name" value="Rad50/SbcC_AAA"/>
</dbReference>
<evidence type="ECO:0008006" key="5">
    <source>
        <dbReference type="Google" id="ProtNLM"/>
    </source>
</evidence>
<dbReference type="GO" id="GO:0005524">
    <property type="term" value="F:ATP binding"/>
    <property type="evidence" value="ECO:0007669"/>
    <property type="project" value="InterPro"/>
</dbReference>
<dbReference type="PANTHER" id="PTHR43581:SF2">
    <property type="entry name" value="EXCINUCLEASE ATPASE SUBUNIT"/>
    <property type="match status" value="1"/>
</dbReference>
<dbReference type="EMBL" id="QFQP01000003">
    <property type="protein sequence ID" value="PZR16656.1"/>
    <property type="molecule type" value="Genomic_DNA"/>
</dbReference>
<dbReference type="GO" id="GO:0016887">
    <property type="term" value="F:ATP hydrolysis activity"/>
    <property type="evidence" value="ECO:0007669"/>
    <property type="project" value="InterPro"/>
</dbReference>
<reference evidence="3 4" key="1">
    <citation type="submission" date="2017-08" db="EMBL/GenBank/DDBJ databases">
        <title>Infants hospitalized years apart are colonized by the same room-sourced microbial strains.</title>
        <authorList>
            <person name="Brooks B."/>
            <person name="Olm M.R."/>
            <person name="Firek B.A."/>
            <person name="Baker R."/>
            <person name="Thomas B.C."/>
            <person name="Morowitz M.J."/>
            <person name="Banfield J.F."/>
        </authorList>
    </citation>
    <scope>NUCLEOTIDE SEQUENCE [LARGE SCALE GENOMIC DNA]</scope>
    <source>
        <strain evidence="3">S2_003_000_R2_14</strain>
    </source>
</reference>
<evidence type="ECO:0000313" key="3">
    <source>
        <dbReference type="EMBL" id="PZR16656.1"/>
    </source>
</evidence>
<dbReference type="AlphaFoldDB" id="A0A2W5TW86"/>
<dbReference type="Gene3D" id="3.40.50.300">
    <property type="entry name" value="P-loop containing nucleotide triphosphate hydrolases"/>
    <property type="match status" value="2"/>
</dbReference>
<name>A0A2W5TW86_9BACT</name>
<dbReference type="SUPFAM" id="SSF52540">
    <property type="entry name" value="P-loop containing nucleoside triphosphate hydrolases"/>
    <property type="match status" value="1"/>
</dbReference>
<dbReference type="Pfam" id="PF13476">
    <property type="entry name" value="AAA_23"/>
    <property type="match status" value="1"/>
</dbReference>
<proteinExistence type="predicted"/>
<feature type="domain" description="Rad50/SbcC-type AAA" evidence="2">
    <location>
        <begin position="22"/>
        <end position="192"/>
    </location>
</feature>
<dbReference type="InterPro" id="IPR051396">
    <property type="entry name" value="Bact_Antivir_Def_Nuclease"/>
</dbReference>
<evidence type="ECO:0000313" key="4">
    <source>
        <dbReference type="Proteomes" id="UP000249061"/>
    </source>
</evidence>
<sequence length="432" mass="47743">MFARHHSMIHSRRVTASLRINKIRLSNYRCFERLEVPLDETMTVLHADNGGGKTALLSGIAVALGTAVFEKSGNIRPSDVRSIIPDETLTAVSSYPCRVEAEGSFDGTELSWAREIARPGKRTSNAEAKKVRALIDKRWTEPNGTLPIVGFYGTQRLWGVVKGTAGKLGQSHREDAYVDALDPRSKEKQLLDWLVRAGFAKLQFKSEPAEFSAVELALRTALRHPSDEGEFVIEAIDLDVSSVEPVFRTASGRRIRWSQLSDGEHVFAGLVADLARRCVTLNPHLGANAVLGTSGVVLIDEVDLHLHPRWQRVVLSRLRTAFPEIQFVVSTHSPQVLSSVENHQVRTLVRGALSTSAPVHGRDSNSILVEAFRTAPRPDSQISKIASDLEQAVEDDRIADAKALLEELRQEWGDLAPEVIRAERLLRASEAL</sequence>
<dbReference type="InterPro" id="IPR003959">
    <property type="entry name" value="ATPase_AAA_core"/>
</dbReference>
<dbReference type="InterPro" id="IPR027417">
    <property type="entry name" value="P-loop_NTPase"/>
</dbReference>
<dbReference type="GO" id="GO:0006302">
    <property type="term" value="P:double-strand break repair"/>
    <property type="evidence" value="ECO:0007669"/>
    <property type="project" value="InterPro"/>
</dbReference>
<dbReference type="PANTHER" id="PTHR43581">
    <property type="entry name" value="ATP/GTP PHOSPHATASE"/>
    <property type="match status" value="1"/>
</dbReference>
<dbReference type="Pfam" id="PF13304">
    <property type="entry name" value="AAA_21"/>
    <property type="match status" value="1"/>
</dbReference>